<organism evidence="2 3">
    <name type="scientific">Burkholderia cenocepacia</name>
    <dbReference type="NCBI Taxonomy" id="95486"/>
    <lineage>
        <taxon>Bacteria</taxon>
        <taxon>Pseudomonadati</taxon>
        <taxon>Pseudomonadota</taxon>
        <taxon>Betaproteobacteria</taxon>
        <taxon>Burkholderiales</taxon>
        <taxon>Burkholderiaceae</taxon>
        <taxon>Burkholderia</taxon>
        <taxon>Burkholderia cepacia complex</taxon>
    </lineage>
</organism>
<dbReference type="AlphaFoldDB" id="A0ABD4USS9"/>
<feature type="domain" description="Periplasmic copper-binding protein NosD beta helix" evidence="1">
    <location>
        <begin position="419"/>
        <end position="487"/>
    </location>
</feature>
<sequence>VERALDKLTMLVQQTDGTVKNALRYPPYEYGRDGTLRGANDRANTVLGFDPLGGLAYFPMPASVGAGDLKNEIWKDGVDYVAGVDTSVPLSRAYGTKANLGSVVMQGIPQAPDSYEIAAGRLVFLDDNGVAAPIPVGVSKIWCTGGTTLSTMLPAERSVGDRELLWGRTLGRVVDSIAELNALDINIYKRVFALGYYAAGDGGGGAYEYSAGSTATVNGGRVQAAAGNVGRWLLCQFTPVSIKQYGAKLDGATDDTVAWLAAIPAELDLYHPGGVSMCRPCAFTNLSGNTVRGAGLNTSLVQLTTPGTCWRFTDSENITLEHLGFLPINGTGGTSGVIFDTAARVAGNSRVEKCQFAGFDVYGLACIGSATFGLSGMKVKNNMLLANQQKQLYFTWSHDFWIEGNQYGILGGFGHPQFGCFLDNSNAGTYVQNYHWNNSIGFQMQFSQYNRIENNRFEESDSYGSYIYGCSKMVYLGNTIHTNSEASKGTYDNVYFGLVTDSVIQGNSSFDWNGGSTGHRYGFNFGDGCSNLNIQGNKSTGWVTGPFGFAASLMTADMNGDDVIRGATNGTVAAGASRFFGPSGGGATLGNVQAPVGRKSSVLQFQVAPDVAPGSGESFTYRLYNNGSVIQTVTISNGEQIKTAAGGNLLFGAGDAIGVQVTASGGAAAANHRFALSVVNY</sequence>
<dbReference type="EMBL" id="JYMX02000077">
    <property type="protein sequence ID" value="MCW3717483.1"/>
    <property type="molecule type" value="Genomic_DNA"/>
</dbReference>
<reference evidence="2 3" key="1">
    <citation type="journal article" date="2017" name="Front. Microbiol.">
        <title>Genomics reveals a unique clone of Burkholderia cenocepacia harbouring an actively excising novel genomic island.</title>
        <authorList>
            <person name="Patil P."/>
            <person name="Mali S."/>
            <person name="Midha S."/>
            <person name="Gautam V."/>
            <person name="Dash L."/>
            <person name="Kumar S."/>
            <person name="Shastri J."/>
            <person name="Singhal L."/>
            <person name="Patil P.B."/>
        </authorList>
    </citation>
    <scope>NUCLEOTIDE SEQUENCE [LARGE SCALE GENOMIC DNA]</scope>
    <source>
        <strain evidence="2 3">BC-19</strain>
    </source>
</reference>
<dbReference type="InterPro" id="IPR011050">
    <property type="entry name" value="Pectin_lyase_fold/virulence"/>
</dbReference>
<evidence type="ECO:0000313" key="3">
    <source>
        <dbReference type="Proteomes" id="UP000191686"/>
    </source>
</evidence>
<dbReference type="InterPro" id="IPR012334">
    <property type="entry name" value="Pectin_lyas_fold"/>
</dbReference>
<dbReference type="Gene3D" id="2.160.20.10">
    <property type="entry name" value="Single-stranded right-handed beta-helix, Pectin lyase-like"/>
    <property type="match status" value="1"/>
</dbReference>
<comment type="caution">
    <text evidence="2">The sequence shown here is derived from an EMBL/GenBank/DDBJ whole genome shotgun (WGS) entry which is preliminary data.</text>
</comment>
<name>A0ABD4USS9_9BURK</name>
<proteinExistence type="predicted"/>
<dbReference type="RefSeq" id="WP_264836444.1">
    <property type="nucleotide sequence ID" value="NZ_JYMX02000077.1"/>
</dbReference>
<feature type="non-terminal residue" evidence="2">
    <location>
        <position position="1"/>
    </location>
</feature>
<protein>
    <submittedName>
        <fullName evidence="2">Right-handed parallel beta-helix repeat-containing protein</fullName>
    </submittedName>
</protein>
<evidence type="ECO:0000313" key="2">
    <source>
        <dbReference type="EMBL" id="MCW3717483.1"/>
    </source>
</evidence>
<dbReference type="Pfam" id="PF05048">
    <property type="entry name" value="NosD"/>
    <property type="match status" value="1"/>
</dbReference>
<dbReference type="Proteomes" id="UP000191686">
    <property type="component" value="Unassembled WGS sequence"/>
</dbReference>
<gene>
    <name evidence="2" type="ORF">UE95_040090</name>
</gene>
<evidence type="ECO:0000259" key="1">
    <source>
        <dbReference type="Pfam" id="PF05048"/>
    </source>
</evidence>
<dbReference type="SUPFAM" id="SSF51126">
    <property type="entry name" value="Pectin lyase-like"/>
    <property type="match status" value="1"/>
</dbReference>
<accession>A0ABD4USS9</accession>
<dbReference type="InterPro" id="IPR007742">
    <property type="entry name" value="NosD_dom"/>
</dbReference>
<reference evidence="2 3" key="2">
    <citation type="journal article" date="2017" name="Front. Microbiol.">
        <title>Genomics Reveals a Unique Clone of Burkholderia cenocepacia Harboring an Actively Excising Novel Genomic Island.</title>
        <authorList>
            <person name="Patil P.P."/>
            <person name="Mali S."/>
            <person name="Midha S."/>
            <person name="Gautam V."/>
            <person name="Dash L."/>
            <person name="Kumar S."/>
            <person name="Shastri J."/>
            <person name="Singhal L."/>
            <person name="Patil P.B."/>
        </authorList>
    </citation>
    <scope>NUCLEOTIDE SEQUENCE [LARGE SCALE GENOMIC DNA]</scope>
    <source>
        <strain evidence="2 3">BC-19</strain>
    </source>
</reference>